<dbReference type="InterPro" id="IPR013976">
    <property type="entry name" value="HDOD"/>
</dbReference>
<protein>
    <submittedName>
        <fullName evidence="2">HDOD domain-containing protein</fullName>
    </submittedName>
</protein>
<dbReference type="PROSITE" id="PS51833">
    <property type="entry name" value="HDOD"/>
    <property type="match status" value="1"/>
</dbReference>
<dbReference type="AlphaFoldDB" id="A0A515EN96"/>
<keyword evidence="3" id="KW-1185">Reference proteome</keyword>
<dbReference type="PANTHER" id="PTHR33525">
    <property type="match status" value="1"/>
</dbReference>
<name>A0A515EN96_9BURK</name>
<dbReference type="Proteomes" id="UP000317365">
    <property type="component" value="Chromosome"/>
</dbReference>
<feature type="domain" description="HDOD" evidence="1">
    <location>
        <begin position="13"/>
        <end position="204"/>
    </location>
</feature>
<sequence length="268" mass="29528">MPTLDTFFERVQLPSMSEVAHALIRTLNDDNATVETVRDIIAKDPALSAKLLRLANSAQFGLPRGVSNLDDAISMVGMSKVRTLSLGTCLNDSFPAIPGLDRKEFWKNSMACAGYAQWLAGSLGVDAQQAWLTGMMLRLGELLIAQADPAHLQDIEKLPHFPGGRWEREKELVGYTEGQITAELARRWNFPMQMVQALQRSSDPITDQAFSRLGAILNLAGILADSEAQGHEVLDTLPEDVVKVLMLDKEWMHSHFPAADSFVDITAL</sequence>
<dbReference type="PANTHER" id="PTHR33525:SF4">
    <property type="entry name" value="CYCLIC DI-GMP PHOSPHODIESTERASE CDGJ"/>
    <property type="match status" value="1"/>
</dbReference>
<dbReference type="KEGG" id="rhg:EXZ61_08130"/>
<evidence type="ECO:0000313" key="3">
    <source>
        <dbReference type="Proteomes" id="UP000317365"/>
    </source>
</evidence>
<dbReference type="EMBL" id="CP036282">
    <property type="protein sequence ID" value="QDL54136.1"/>
    <property type="molecule type" value="Genomic_DNA"/>
</dbReference>
<reference evidence="3" key="2">
    <citation type="journal article" date="2020" name="Int. J. Syst. Evol. Microbiol.">
        <title>Genomic insights into a novel species Rhodoferax aquaticus sp. nov., isolated from freshwater.</title>
        <authorList>
            <person name="Li T."/>
            <person name="Zhuo Y."/>
            <person name="Jin C.Z."/>
            <person name="Wu X."/>
            <person name="Ko S.R."/>
            <person name="Jin F.J."/>
            <person name="Ahn C.Y."/>
            <person name="Oh H.M."/>
            <person name="Lee H.G."/>
            <person name="Jin L."/>
        </authorList>
    </citation>
    <scope>NUCLEOTIDE SEQUENCE [LARGE SCALE GENOMIC DNA]</scope>
    <source>
        <strain evidence="3">Gr-4</strain>
    </source>
</reference>
<accession>A0A515EN96</accession>
<dbReference type="Pfam" id="PF08668">
    <property type="entry name" value="HDOD"/>
    <property type="match status" value="1"/>
</dbReference>
<gene>
    <name evidence="2" type="ORF">EXZ61_08130</name>
</gene>
<dbReference type="SUPFAM" id="SSF109604">
    <property type="entry name" value="HD-domain/PDEase-like"/>
    <property type="match status" value="1"/>
</dbReference>
<evidence type="ECO:0000313" key="2">
    <source>
        <dbReference type="EMBL" id="QDL54136.1"/>
    </source>
</evidence>
<evidence type="ECO:0000259" key="1">
    <source>
        <dbReference type="PROSITE" id="PS51833"/>
    </source>
</evidence>
<proteinExistence type="predicted"/>
<dbReference type="Gene3D" id="1.10.3210.10">
    <property type="entry name" value="Hypothetical protein af1432"/>
    <property type="match status" value="1"/>
</dbReference>
<reference evidence="3" key="1">
    <citation type="submission" date="2019-02" db="EMBL/GenBank/DDBJ databases">
        <title>Complete genome sequence of Rhodoferax sp. Gr-4.</title>
        <authorList>
            <person name="Jin L."/>
        </authorList>
    </citation>
    <scope>NUCLEOTIDE SEQUENCE [LARGE SCALE GENOMIC DNA]</scope>
    <source>
        <strain evidence="3">Gr-4</strain>
    </source>
</reference>
<dbReference type="InterPro" id="IPR052340">
    <property type="entry name" value="RNase_Y/CdgJ"/>
</dbReference>
<organism evidence="2 3">
    <name type="scientific">Rhodoferax aquaticus</name>
    <dbReference type="NCBI Taxonomy" id="2527691"/>
    <lineage>
        <taxon>Bacteria</taxon>
        <taxon>Pseudomonadati</taxon>
        <taxon>Pseudomonadota</taxon>
        <taxon>Betaproteobacteria</taxon>
        <taxon>Burkholderiales</taxon>
        <taxon>Comamonadaceae</taxon>
        <taxon>Rhodoferax</taxon>
    </lineage>
</organism>
<dbReference type="RefSeq" id="WP_142810767.1">
    <property type="nucleotide sequence ID" value="NZ_CP036282.1"/>
</dbReference>